<evidence type="ECO:0000256" key="1">
    <source>
        <dbReference type="ARBA" id="ARBA00007789"/>
    </source>
</evidence>
<dbReference type="CDD" id="cd00347">
    <property type="entry name" value="Flavin_utilizing_monoxygenases"/>
    <property type="match status" value="1"/>
</dbReference>
<dbReference type="InterPro" id="IPR011251">
    <property type="entry name" value="Luciferase-like_dom"/>
</dbReference>
<dbReference type="OrthoDB" id="9780518at2"/>
<dbReference type="SUPFAM" id="SSF51679">
    <property type="entry name" value="Bacterial luciferase-like"/>
    <property type="match status" value="1"/>
</dbReference>
<dbReference type="Pfam" id="PF00296">
    <property type="entry name" value="Bac_luciferase"/>
    <property type="match status" value="1"/>
</dbReference>
<dbReference type="InterPro" id="IPR036661">
    <property type="entry name" value="Luciferase-like_sf"/>
</dbReference>
<evidence type="ECO:0000259" key="2">
    <source>
        <dbReference type="Pfam" id="PF00296"/>
    </source>
</evidence>
<accession>K9AF14</accession>
<evidence type="ECO:0000313" key="3">
    <source>
        <dbReference type="EMBL" id="EKU45848.1"/>
    </source>
</evidence>
<dbReference type="InterPro" id="IPR050766">
    <property type="entry name" value="Bact_Lucif_Oxidored"/>
</dbReference>
<dbReference type="NCBIfam" id="TIGR03558">
    <property type="entry name" value="oxido_grp_1"/>
    <property type="match status" value="1"/>
</dbReference>
<evidence type="ECO:0000313" key="4">
    <source>
        <dbReference type="Proteomes" id="UP000009885"/>
    </source>
</evidence>
<dbReference type="GO" id="GO:0005829">
    <property type="term" value="C:cytosol"/>
    <property type="evidence" value="ECO:0007669"/>
    <property type="project" value="TreeGrafter"/>
</dbReference>
<proteinExistence type="predicted"/>
<dbReference type="Proteomes" id="UP000009885">
    <property type="component" value="Unassembled WGS sequence"/>
</dbReference>
<keyword evidence="4" id="KW-1185">Reference proteome</keyword>
<feature type="domain" description="Luciferase-like" evidence="2">
    <location>
        <begin position="15"/>
        <end position="272"/>
    </location>
</feature>
<dbReference type="PANTHER" id="PTHR30137:SF6">
    <property type="entry name" value="LUCIFERASE-LIKE MONOOXYGENASE"/>
    <property type="match status" value="1"/>
</dbReference>
<name>K9AF14_9STAP</name>
<dbReference type="PANTHER" id="PTHR30137">
    <property type="entry name" value="LUCIFERASE-LIKE MONOOXYGENASE"/>
    <property type="match status" value="1"/>
</dbReference>
<comment type="caution">
    <text evidence="3">The sequence shown here is derived from an EMBL/GenBank/DDBJ whole genome shotgun (WGS) entry which is preliminary data.</text>
</comment>
<dbReference type="GO" id="GO:0016705">
    <property type="term" value="F:oxidoreductase activity, acting on paired donors, with incorporation or reduction of molecular oxygen"/>
    <property type="evidence" value="ECO:0007669"/>
    <property type="project" value="InterPro"/>
</dbReference>
<organism evidence="3 4">
    <name type="scientific">Staphylococcus massiliensis S46</name>
    <dbReference type="NCBI Taxonomy" id="1229783"/>
    <lineage>
        <taxon>Bacteria</taxon>
        <taxon>Bacillati</taxon>
        <taxon>Bacillota</taxon>
        <taxon>Bacilli</taxon>
        <taxon>Bacillales</taxon>
        <taxon>Staphylococcaceae</taxon>
        <taxon>Staphylococcus</taxon>
    </lineage>
</organism>
<dbReference type="AlphaFoldDB" id="K9AF14"/>
<dbReference type="Gene3D" id="3.20.20.30">
    <property type="entry name" value="Luciferase-like domain"/>
    <property type="match status" value="1"/>
</dbReference>
<dbReference type="InterPro" id="IPR019949">
    <property type="entry name" value="CmoO-like"/>
</dbReference>
<dbReference type="EMBL" id="AMSQ01000024">
    <property type="protein sequence ID" value="EKU45848.1"/>
    <property type="molecule type" value="Genomic_DNA"/>
</dbReference>
<sequence length="329" mass="38388">MILNILDYAPVFEDRTSREAIDHSIELSKHADTLKLKRYWFAEHHKVYSVGSSAPEMLMMAALEQTKRIKIGSGGIMLPHYSPYKISEIFKTLEARHPNRTDLGIGRSPSFKKVNQALNEHKAQTINFSQQLIDVQKFLTDDTETKHRFKQLIATPKTHTMPEMWLLGQSKESAKRAGELGLYFASFHFRKHDLGLRQTIETYKKHFRLHHPDRKPCAMIATFVIVNEDLDKVKALEEPFHLWLQRINYLDQPEFYPSMSYMAERGFSNREIEKMKQNAERVVTGNKAQVEAELKDMEQFYGVDELLILPHIYGEENRFEALSLLDEMM</sequence>
<comment type="similarity">
    <text evidence="1">To bacterial alkanal monooxygenase alpha and beta chains.</text>
</comment>
<dbReference type="PATRIC" id="fig|1229783.3.peg.2122"/>
<protein>
    <submittedName>
        <fullName evidence="3">Oxidoreductase</fullName>
    </submittedName>
</protein>
<dbReference type="eggNOG" id="COG2141">
    <property type="taxonomic scope" value="Bacteria"/>
</dbReference>
<dbReference type="STRING" id="1229783.C273_10672"/>
<reference evidence="3 4" key="1">
    <citation type="journal article" date="2013" name="Genome Announc.">
        <title>Genome Sequence of Staphylococcus massiliensis Strain S46, Isolated from the Surface of Healthy Human Skin.</title>
        <authorList>
            <person name="Srivastav R."/>
            <person name="Singh A."/>
            <person name="Jangir P.K."/>
            <person name="Kumari C."/>
            <person name="Muduli S."/>
            <person name="Sharma R."/>
        </authorList>
    </citation>
    <scope>NUCLEOTIDE SEQUENCE [LARGE SCALE GENOMIC DNA]</scope>
    <source>
        <strain evidence="3 4">S46</strain>
    </source>
</reference>
<gene>
    <name evidence="3" type="ORF">C273_10672</name>
</gene>